<reference evidence="2" key="1">
    <citation type="submission" date="2020-06" db="EMBL/GenBank/DDBJ databases">
        <authorList>
            <consortium name="Plant Systems Biology data submission"/>
        </authorList>
    </citation>
    <scope>NUCLEOTIDE SEQUENCE</scope>
    <source>
        <strain evidence="2">D6</strain>
    </source>
</reference>
<proteinExistence type="predicted"/>
<feature type="region of interest" description="Disordered" evidence="1">
    <location>
        <begin position="269"/>
        <end position="294"/>
    </location>
</feature>
<organism evidence="2 3">
    <name type="scientific">Seminavis robusta</name>
    <dbReference type="NCBI Taxonomy" id="568900"/>
    <lineage>
        <taxon>Eukaryota</taxon>
        <taxon>Sar</taxon>
        <taxon>Stramenopiles</taxon>
        <taxon>Ochrophyta</taxon>
        <taxon>Bacillariophyta</taxon>
        <taxon>Bacillariophyceae</taxon>
        <taxon>Bacillariophycidae</taxon>
        <taxon>Naviculales</taxon>
        <taxon>Naviculaceae</taxon>
        <taxon>Seminavis</taxon>
    </lineage>
</organism>
<name>A0A9N8DZC5_9STRA</name>
<dbReference type="AlphaFoldDB" id="A0A9N8DZC5"/>
<protein>
    <submittedName>
        <fullName evidence="2">Uncharacterized protein</fullName>
    </submittedName>
</protein>
<evidence type="ECO:0000256" key="1">
    <source>
        <dbReference type="SAM" id="MobiDB-lite"/>
    </source>
</evidence>
<dbReference type="Proteomes" id="UP001153069">
    <property type="component" value="Unassembled WGS sequence"/>
</dbReference>
<evidence type="ECO:0000313" key="3">
    <source>
        <dbReference type="Proteomes" id="UP001153069"/>
    </source>
</evidence>
<feature type="compositionally biased region" description="Basic residues" evidence="1">
    <location>
        <begin position="274"/>
        <end position="287"/>
    </location>
</feature>
<gene>
    <name evidence="2" type="ORF">SEMRO_396_G134280.1</name>
</gene>
<keyword evidence="3" id="KW-1185">Reference proteome</keyword>
<accession>A0A9N8DZC5</accession>
<evidence type="ECO:0000313" key="2">
    <source>
        <dbReference type="EMBL" id="CAB9509596.1"/>
    </source>
</evidence>
<sequence>MIDDGAAISSEGIAPFSLDQLLGSRAGDEGNDHDDMSVKLEEILEKRRDAASLKSFSNEKKDDKDRHEEYLMEQQEQAGILALVQDHTRKTRRRGSIRSQSIDRQSLCVSGRCERTRGTSKDGLAARNLRSLDSYVEKTKNNRRVTRDDISIGTSTSGSSGGFYGRKFNPYSLYCSQKHNDHASQSTCYRSVHRSHSDHSLRQWIEQPLQQAKEADSNRSIRGRRTRRYSLRNKSSHQSLDGSSSIHRSHSDHSLQQWIEQPLQQANEADLLSRSRRGRSTSRHRATNKSSHQSLDGAAVSIAVTLTTACDSGLNNPYSKPRRPTQIGVFVVVEPDVTA</sequence>
<comment type="caution">
    <text evidence="2">The sequence shown here is derived from an EMBL/GenBank/DDBJ whole genome shotgun (WGS) entry which is preliminary data.</text>
</comment>
<feature type="region of interest" description="Disordered" evidence="1">
    <location>
        <begin position="209"/>
        <end position="255"/>
    </location>
</feature>
<dbReference type="EMBL" id="CAICTM010000395">
    <property type="protein sequence ID" value="CAB9509596.1"/>
    <property type="molecule type" value="Genomic_DNA"/>
</dbReference>
<feature type="compositionally biased region" description="Basic residues" evidence="1">
    <location>
        <begin position="221"/>
        <end position="235"/>
    </location>
</feature>